<dbReference type="PANTHER" id="PTHR36166">
    <property type="entry name" value="CHROMOSOME 9, WHOLE GENOME SHOTGUN SEQUENCE"/>
    <property type="match status" value="1"/>
</dbReference>
<protein>
    <submittedName>
        <fullName evidence="1">Uncharacterized protein</fullName>
    </submittedName>
</protein>
<dbReference type="Gene3D" id="3.30.530.20">
    <property type="match status" value="1"/>
</dbReference>
<name>A0A2S6CJ85_9PEZI</name>
<dbReference type="SUPFAM" id="SSF55961">
    <property type="entry name" value="Bet v1-like"/>
    <property type="match status" value="1"/>
</dbReference>
<accession>A0A2S6CJ85</accession>
<dbReference type="Proteomes" id="UP000237631">
    <property type="component" value="Unassembled WGS sequence"/>
</dbReference>
<dbReference type="STRING" id="357750.A0A2S6CJ85"/>
<dbReference type="CDD" id="cd07822">
    <property type="entry name" value="SRPBCC_4"/>
    <property type="match status" value="1"/>
</dbReference>
<dbReference type="AlphaFoldDB" id="A0A2S6CJ85"/>
<evidence type="ECO:0000313" key="2">
    <source>
        <dbReference type="Proteomes" id="UP000237631"/>
    </source>
</evidence>
<reference evidence="2" key="1">
    <citation type="journal article" date="2017" name="bioRxiv">
        <title>Conservation of a gene cluster reveals novel cercosporin biosynthetic mechanisms and extends production to the genus Colletotrichum.</title>
        <authorList>
            <person name="de Jonge R."/>
            <person name="Ebert M.K."/>
            <person name="Huitt-Roehl C.R."/>
            <person name="Pal P."/>
            <person name="Suttle J.C."/>
            <person name="Spanner R.E."/>
            <person name="Neubauer J.D."/>
            <person name="Jurick W.M.II."/>
            <person name="Stott K.A."/>
            <person name="Secor G.A."/>
            <person name="Thomma B.P.H.J."/>
            <person name="Van de Peer Y."/>
            <person name="Townsend C.A."/>
            <person name="Bolton M.D."/>
        </authorList>
    </citation>
    <scope>NUCLEOTIDE SEQUENCE [LARGE SCALE GENOMIC DNA]</scope>
    <source>
        <strain evidence="2">CBS538.71</strain>
    </source>
</reference>
<comment type="caution">
    <text evidence="1">The sequence shown here is derived from an EMBL/GenBank/DDBJ whole genome shotgun (WGS) entry which is preliminary data.</text>
</comment>
<evidence type="ECO:0000313" key="1">
    <source>
        <dbReference type="EMBL" id="PPJ59796.1"/>
    </source>
</evidence>
<keyword evidence="2" id="KW-1185">Reference proteome</keyword>
<sequence length="329" mass="36496">MIEFLRCDLSISLATGLPPLLLSANFSLPVQQICISAATITSLAVCSPPMDPALLQIWHVLSGFFCSVDKAAFTRVRIPDQSLLETITKTAVRLLDISYEATSVYELVRLGMIAFCVNTILAWGKLRLPLDAFELRRQQSLPHFVLTCPPHLVLWYLVVYGTEFPPVFIMTIVTTAVEIDAPPPLVRSLFLDFSSLREYHSGHFGSINITETKAATSTNGDQLSIGDKLRINVGGMNFKAVICENTAKRFAWRGVVEHVMIGEHSFWFEDSTAVPGGTRLVHGEVFTGGLVSIFKPFMKVDEKQMSPGFGKFNQDIKKWAEAKKRGLKA</sequence>
<dbReference type="OrthoDB" id="509124at2759"/>
<dbReference type="InterPro" id="IPR023393">
    <property type="entry name" value="START-like_dom_sf"/>
</dbReference>
<dbReference type="EMBL" id="PNEN01000351">
    <property type="protein sequence ID" value="PPJ59796.1"/>
    <property type="molecule type" value="Genomic_DNA"/>
</dbReference>
<gene>
    <name evidence="1" type="ORF">CBER1_04365</name>
</gene>
<proteinExistence type="predicted"/>
<organism evidence="1 2">
    <name type="scientific">Cercospora berteroae</name>
    <dbReference type="NCBI Taxonomy" id="357750"/>
    <lineage>
        <taxon>Eukaryota</taxon>
        <taxon>Fungi</taxon>
        <taxon>Dikarya</taxon>
        <taxon>Ascomycota</taxon>
        <taxon>Pezizomycotina</taxon>
        <taxon>Dothideomycetes</taxon>
        <taxon>Dothideomycetidae</taxon>
        <taxon>Mycosphaerellales</taxon>
        <taxon>Mycosphaerellaceae</taxon>
        <taxon>Cercospora</taxon>
    </lineage>
</organism>
<dbReference type="PANTHER" id="PTHR36166:SF1">
    <property type="entry name" value="SRPBCC DOMAIN-CONTAINING PROTEIN"/>
    <property type="match status" value="1"/>
</dbReference>